<evidence type="ECO:0000313" key="8">
    <source>
        <dbReference type="Proteomes" id="UP001061958"/>
    </source>
</evidence>
<evidence type="ECO:0000256" key="4">
    <source>
        <dbReference type="ARBA" id="ARBA00023136"/>
    </source>
</evidence>
<dbReference type="PANTHER" id="PTHR22950">
    <property type="entry name" value="AMINO ACID TRANSPORTER"/>
    <property type="match status" value="1"/>
</dbReference>
<feature type="transmembrane region" description="Helical" evidence="5">
    <location>
        <begin position="419"/>
        <end position="440"/>
    </location>
</feature>
<feature type="transmembrane region" description="Helical" evidence="5">
    <location>
        <begin position="189"/>
        <end position="212"/>
    </location>
</feature>
<comment type="caution">
    <text evidence="7">The sequence shown here is derived from an EMBL/GenBank/DDBJ whole genome shotgun (WGS) entry which is preliminary data.</text>
</comment>
<dbReference type="EMBL" id="BQMJ01000060">
    <property type="protein sequence ID" value="GJQ14852.1"/>
    <property type="molecule type" value="Genomic_DNA"/>
</dbReference>
<evidence type="ECO:0000313" key="7">
    <source>
        <dbReference type="EMBL" id="GJQ14852.1"/>
    </source>
</evidence>
<comment type="subcellular location">
    <subcellularLocation>
        <location evidence="1">Membrane</location>
        <topology evidence="1">Multi-pass membrane protein</topology>
    </subcellularLocation>
</comment>
<feature type="transmembrane region" description="Helical" evidence="5">
    <location>
        <begin position="387"/>
        <end position="407"/>
    </location>
</feature>
<feature type="transmembrane region" description="Helical" evidence="5">
    <location>
        <begin position="232"/>
        <end position="257"/>
    </location>
</feature>
<feature type="transmembrane region" description="Helical" evidence="5">
    <location>
        <begin position="131"/>
        <end position="155"/>
    </location>
</feature>
<dbReference type="InterPro" id="IPR013057">
    <property type="entry name" value="AA_transpt_TM"/>
</dbReference>
<reference evidence="7" key="1">
    <citation type="journal article" date="2022" name="Proc. Natl. Acad. Sci. U.S.A.">
        <title>Life cycle and functional genomics of the unicellular red alga Galdieria for elucidating algal and plant evolution and industrial use.</title>
        <authorList>
            <person name="Hirooka S."/>
            <person name="Itabashi T."/>
            <person name="Ichinose T.M."/>
            <person name="Onuma R."/>
            <person name="Fujiwara T."/>
            <person name="Yamashita S."/>
            <person name="Jong L.W."/>
            <person name="Tomita R."/>
            <person name="Iwane A.H."/>
            <person name="Miyagishima S.Y."/>
        </authorList>
    </citation>
    <scope>NUCLEOTIDE SEQUENCE</scope>
    <source>
        <strain evidence="7">NBRC 102759</strain>
    </source>
</reference>
<evidence type="ECO:0000256" key="1">
    <source>
        <dbReference type="ARBA" id="ARBA00004141"/>
    </source>
</evidence>
<keyword evidence="2 5" id="KW-0812">Transmembrane</keyword>
<name>A0A9C7Q3D6_9RHOD</name>
<dbReference type="GO" id="GO:0015179">
    <property type="term" value="F:L-amino acid transmembrane transporter activity"/>
    <property type="evidence" value="ECO:0007669"/>
    <property type="project" value="TreeGrafter"/>
</dbReference>
<feature type="transmembrane region" description="Helical" evidence="5">
    <location>
        <begin position="161"/>
        <end position="182"/>
    </location>
</feature>
<evidence type="ECO:0000256" key="2">
    <source>
        <dbReference type="ARBA" id="ARBA00022692"/>
    </source>
</evidence>
<keyword evidence="3 5" id="KW-1133">Transmembrane helix</keyword>
<evidence type="ECO:0000256" key="3">
    <source>
        <dbReference type="ARBA" id="ARBA00022989"/>
    </source>
</evidence>
<evidence type="ECO:0000256" key="5">
    <source>
        <dbReference type="SAM" id="Phobius"/>
    </source>
</evidence>
<sequence length="461" mass="51808">MSTISALTDTEEQQDDIFSLSRRYASFLQHNNREFREELYEVHGPQDIPYRTMSWNMAYYAMTAETVALGVLSLPSVFSNLGYVPGVLLVLSFGILSTYTGFNLGQFRLNHPEVCNFGDAGYVLKKRWGRFLCSTGLCLFLIFLVGAHCLAGSIAMESWTNHQFCRLLGALIFALVGFILSLPRTLRGVSYMSVVSILSICCALLFTGIALIVQRPTDTLFQSPKAFMTNVSFSSCLVSIMDVIFAYAGHLAFFNFIAEMRDPKDFSRALFGLQITDMTIYLLTGTIMYAFGGGSLTSPIISTVRSSTLRQIAYGLATPMIIIAGVIYAHIAAKFLFFRLIPGRYSFHFRRHTYLSWVIWSTLCALIWCLGWLISEAIPFFNELLSLTASLYASQFTYGLSGVFWLFDHRGERRPLWMLLNVFIVILGLVIMVLGVYSSIVEIIHKRETTHSFGLFSCSFG</sequence>
<dbReference type="OrthoDB" id="294730at2759"/>
<dbReference type="AlphaFoldDB" id="A0A9C7Q3D6"/>
<accession>A0A9C7Q3D6</accession>
<reference evidence="7" key="2">
    <citation type="submission" date="2022-01" db="EMBL/GenBank/DDBJ databases">
        <authorList>
            <person name="Hirooka S."/>
            <person name="Miyagishima S.Y."/>
        </authorList>
    </citation>
    <scope>NUCLEOTIDE SEQUENCE</scope>
    <source>
        <strain evidence="7">NBRC 102759</strain>
    </source>
</reference>
<evidence type="ECO:0000259" key="6">
    <source>
        <dbReference type="Pfam" id="PF01490"/>
    </source>
</evidence>
<feature type="transmembrane region" description="Helical" evidence="5">
    <location>
        <begin position="354"/>
        <end position="375"/>
    </location>
</feature>
<protein>
    <recommendedName>
        <fullName evidence="6">Amino acid transporter transmembrane domain-containing protein</fullName>
    </recommendedName>
</protein>
<keyword evidence="8" id="KW-1185">Reference proteome</keyword>
<feature type="transmembrane region" description="Helical" evidence="5">
    <location>
        <begin position="269"/>
        <end position="292"/>
    </location>
</feature>
<dbReference type="PANTHER" id="PTHR22950:SF479">
    <property type="entry name" value="AMINO ACID TRANSPORTER (EUROFUNG)-RELATED"/>
    <property type="match status" value="1"/>
</dbReference>
<dbReference type="Proteomes" id="UP001061958">
    <property type="component" value="Unassembled WGS sequence"/>
</dbReference>
<keyword evidence="4 5" id="KW-0472">Membrane</keyword>
<feature type="transmembrane region" description="Helical" evidence="5">
    <location>
        <begin position="57"/>
        <end position="77"/>
    </location>
</feature>
<dbReference type="Pfam" id="PF01490">
    <property type="entry name" value="Aa_trans"/>
    <property type="match status" value="1"/>
</dbReference>
<feature type="domain" description="Amino acid transporter transmembrane" evidence="6">
    <location>
        <begin position="52"/>
        <end position="440"/>
    </location>
</feature>
<gene>
    <name evidence="7" type="ORF">GpartN1_g6643.t1</name>
</gene>
<proteinExistence type="predicted"/>
<organism evidence="7 8">
    <name type="scientific">Galdieria partita</name>
    <dbReference type="NCBI Taxonomy" id="83374"/>
    <lineage>
        <taxon>Eukaryota</taxon>
        <taxon>Rhodophyta</taxon>
        <taxon>Bangiophyceae</taxon>
        <taxon>Galdieriales</taxon>
        <taxon>Galdieriaceae</taxon>
        <taxon>Galdieria</taxon>
    </lineage>
</organism>
<feature type="transmembrane region" description="Helical" evidence="5">
    <location>
        <begin position="83"/>
        <end position="102"/>
    </location>
</feature>
<feature type="transmembrane region" description="Helical" evidence="5">
    <location>
        <begin position="312"/>
        <end position="333"/>
    </location>
</feature>
<dbReference type="GO" id="GO:0016020">
    <property type="term" value="C:membrane"/>
    <property type="evidence" value="ECO:0007669"/>
    <property type="project" value="UniProtKB-SubCell"/>
</dbReference>